<dbReference type="AlphaFoldDB" id="A0A564Y5N4"/>
<feature type="transmembrane region" description="Helical" evidence="6">
    <location>
        <begin position="214"/>
        <end position="236"/>
    </location>
</feature>
<feature type="compositionally biased region" description="Basic and acidic residues" evidence="5">
    <location>
        <begin position="442"/>
        <end position="452"/>
    </location>
</feature>
<proteinExistence type="predicted"/>
<evidence type="ECO:0000256" key="6">
    <source>
        <dbReference type="SAM" id="Phobius"/>
    </source>
</evidence>
<dbReference type="Proteomes" id="UP000321570">
    <property type="component" value="Unassembled WGS sequence"/>
</dbReference>
<feature type="region of interest" description="Disordered" evidence="5">
    <location>
        <begin position="363"/>
        <end position="382"/>
    </location>
</feature>
<evidence type="ECO:0000256" key="3">
    <source>
        <dbReference type="ARBA" id="ARBA00022989"/>
    </source>
</evidence>
<feature type="transmembrane region" description="Helical" evidence="6">
    <location>
        <begin position="24"/>
        <end position="46"/>
    </location>
</feature>
<evidence type="ECO:0000256" key="2">
    <source>
        <dbReference type="ARBA" id="ARBA00022692"/>
    </source>
</evidence>
<accession>A0A564Y5N4</accession>
<dbReference type="GO" id="GO:0005765">
    <property type="term" value="C:lysosomal membrane"/>
    <property type="evidence" value="ECO:0007669"/>
    <property type="project" value="TreeGrafter"/>
</dbReference>
<feature type="transmembrane region" description="Helical" evidence="6">
    <location>
        <begin position="187"/>
        <end position="208"/>
    </location>
</feature>
<protein>
    <submittedName>
        <fullName evidence="7">Uncharacterized protein</fullName>
    </submittedName>
</protein>
<feature type="region of interest" description="Disordered" evidence="5">
    <location>
        <begin position="416"/>
        <end position="460"/>
    </location>
</feature>
<dbReference type="PANTHER" id="PTHR12479:SF10">
    <property type="entry name" value="LYSOSOMAL-ASSOCIATED TRANSMEMBRANE PROTEIN"/>
    <property type="match status" value="1"/>
</dbReference>
<dbReference type="InterPro" id="IPR051115">
    <property type="entry name" value="LAPTM_transporter"/>
</dbReference>
<evidence type="ECO:0000256" key="1">
    <source>
        <dbReference type="ARBA" id="ARBA00004127"/>
    </source>
</evidence>
<dbReference type="PANTHER" id="PTHR12479">
    <property type="entry name" value="LYSOSOMAL-ASSOCIATED TRANSMEMBRANE PROTEIN"/>
    <property type="match status" value="1"/>
</dbReference>
<evidence type="ECO:0000313" key="8">
    <source>
        <dbReference type="Proteomes" id="UP000321570"/>
    </source>
</evidence>
<organism evidence="7 8">
    <name type="scientific">Hymenolepis diminuta</name>
    <name type="common">Rat tapeworm</name>
    <dbReference type="NCBI Taxonomy" id="6216"/>
    <lineage>
        <taxon>Eukaryota</taxon>
        <taxon>Metazoa</taxon>
        <taxon>Spiralia</taxon>
        <taxon>Lophotrochozoa</taxon>
        <taxon>Platyhelminthes</taxon>
        <taxon>Cestoda</taxon>
        <taxon>Eucestoda</taxon>
        <taxon>Cyclophyllidea</taxon>
        <taxon>Hymenolepididae</taxon>
        <taxon>Hymenolepis</taxon>
    </lineage>
</organism>
<keyword evidence="2 6" id="KW-0812">Transmembrane</keyword>
<reference evidence="7 8" key="1">
    <citation type="submission" date="2019-07" db="EMBL/GenBank/DDBJ databases">
        <authorList>
            <person name="Jastrzebski P J."/>
            <person name="Paukszto L."/>
            <person name="Jastrzebski P J."/>
        </authorList>
    </citation>
    <scope>NUCLEOTIDE SEQUENCE [LARGE SCALE GENOMIC DNA]</scope>
    <source>
        <strain evidence="7 8">WMS-il1</strain>
    </source>
</reference>
<evidence type="ECO:0000313" key="7">
    <source>
        <dbReference type="EMBL" id="VUZ42088.1"/>
    </source>
</evidence>
<keyword evidence="3 6" id="KW-1133">Transmembrane helix</keyword>
<dbReference type="EMBL" id="CABIJS010000077">
    <property type="protein sequence ID" value="VUZ42088.1"/>
    <property type="molecule type" value="Genomic_DNA"/>
</dbReference>
<sequence>MPDLFRPEDQFRCCMYLHVRTGTIVLGVLHILIQLVVVSTLLMAALKHDVASIKSPFEQSITTNCQPHTPPKDVFYMLMHIVPGFTIFHQSHADFARRFQAENLTQREIFEATPEDSKPGSFFKFLMGEATEESKDEPKEVVIEQEPAAPQKDEVTPPASHKSDVVKIAAPKASGLPRCTDRRTNTYFSLCLALISLAFGYLLVHGVISRQPAHLLPFFCLQVFDFVVALICMLGYMSSASDISHWLRMKIADQEGVSASSIHLNSTSVSLILISASCLILAFKAYCVGMVWDCHRYLLITNRHGGILPPPSTSTNFIPRFAAFAPFFGRRRGPFLLIHRRGRESGGSSDDLPDLSTFDGTNTGIFEDAIPTEPPKDSGLPKYEEALSIPANAFAPPPYFAAKSSPEYTRVKIPSISTNLKEESKQNSVDYSSDTTSTSFKPDCDERKKDNGSSDGPSIV</sequence>
<evidence type="ECO:0000256" key="4">
    <source>
        <dbReference type="ARBA" id="ARBA00023136"/>
    </source>
</evidence>
<comment type="subcellular location">
    <subcellularLocation>
        <location evidence="1">Endomembrane system</location>
        <topology evidence="1">Multi-pass membrane protein</topology>
    </subcellularLocation>
</comment>
<keyword evidence="8" id="KW-1185">Reference proteome</keyword>
<dbReference type="GO" id="GO:0012505">
    <property type="term" value="C:endomembrane system"/>
    <property type="evidence" value="ECO:0007669"/>
    <property type="project" value="UniProtKB-SubCell"/>
</dbReference>
<gene>
    <name evidence="7" type="ORF">WMSIL1_LOCUS2615</name>
</gene>
<keyword evidence="4 6" id="KW-0472">Membrane</keyword>
<name>A0A564Y5N4_HYMDI</name>
<feature type="transmembrane region" description="Helical" evidence="6">
    <location>
        <begin position="271"/>
        <end position="292"/>
    </location>
</feature>
<evidence type="ECO:0000256" key="5">
    <source>
        <dbReference type="SAM" id="MobiDB-lite"/>
    </source>
</evidence>